<dbReference type="PANTHER" id="PTHR13298">
    <property type="entry name" value="CYTOSOLIC REGULATOR PIANISSIMO"/>
    <property type="match status" value="1"/>
</dbReference>
<dbReference type="InterPro" id="IPR011989">
    <property type="entry name" value="ARM-like"/>
</dbReference>
<dbReference type="InterPro" id="IPR016024">
    <property type="entry name" value="ARM-type_fold"/>
</dbReference>
<dbReference type="InterPro" id="IPR029452">
    <property type="entry name" value="RICTOR_V"/>
</dbReference>
<evidence type="ECO:0000256" key="3">
    <source>
        <dbReference type="SAM" id="MobiDB-lite"/>
    </source>
</evidence>
<feature type="domain" description="Rapamycin-insensitive companion of mTOR middle" evidence="4">
    <location>
        <begin position="676"/>
        <end position="901"/>
    </location>
</feature>
<dbReference type="Pfam" id="PF14663">
    <property type="entry name" value="RasGEF_N_2"/>
    <property type="match status" value="1"/>
</dbReference>
<feature type="domain" description="Rapamycin-insensitive companion of mTOR N-terminal" evidence="5">
    <location>
        <begin position="266"/>
        <end position="611"/>
    </location>
</feature>
<feature type="compositionally biased region" description="Low complexity" evidence="3">
    <location>
        <begin position="1383"/>
        <end position="1396"/>
    </location>
</feature>
<gene>
    <name evidence="7" type="ORF">C6P45_004607</name>
</gene>
<comment type="similarity">
    <text evidence="1">Belongs to the RICTOR family.</text>
</comment>
<dbReference type="Proteomes" id="UP000750334">
    <property type="component" value="Unassembled WGS sequence"/>
</dbReference>
<dbReference type="Pfam" id="PF14666">
    <property type="entry name" value="RICTOR_M"/>
    <property type="match status" value="1"/>
</dbReference>
<dbReference type="SMART" id="SM01310">
    <property type="entry name" value="RICTOR_V"/>
    <property type="match status" value="1"/>
</dbReference>
<proteinExistence type="inferred from homology"/>
<dbReference type="InterPro" id="IPR029453">
    <property type="entry name" value="Rictor_IV"/>
</dbReference>
<name>A0A9P6WBL3_MAUEX</name>
<dbReference type="SMART" id="SM01303">
    <property type="entry name" value="RasGEF_N_2"/>
    <property type="match status" value="1"/>
</dbReference>
<dbReference type="Gene3D" id="1.25.10.10">
    <property type="entry name" value="Leucine-rich Repeat Variant"/>
    <property type="match status" value="1"/>
</dbReference>
<dbReference type="InterPro" id="IPR029451">
    <property type="entry name" value="RICTOR_M"/>
</dbReference>
<sequence>MDTSNHTLSPQITLNSREIRNDISPMSTSNIAHTDSNTKKSKQNLLLSTSFTSTRKGDDIQSSPSSPLQARRSANNITRMLSNVKSEINKLSHELKKVKKRKEDTEKVRETTESNIYSGTYSTEHLQKHSIRIKTNTQIRELDKTIKKLENEILTLTEKYDSAKRLQSIDKLSNSSESISVGDLEELNNSNHNQKYTDHRLSTTDSSTHNSVDIVTSADSSISTLETLSRSRSHTPVNGAVENGTWTISECMQSLNDSTISSDFVLEQSNKLVNLLKEYPELRADLVLDSFLNSIQDMLLRDDKIISSAAYRICRYLIDGEEFVNCLFKRHIDIFLIMSLTKDNNNIIEREQAIKLIRLLAEYKNGITKGITQAVISCIEKLDDHIRTVAIETLLELCFEHPQLVNECGGMRVLEGLLKDYSSFSMASLILDTILELMATHSTRKYFLNDFNISVLATVFSDFNGKGSINTEKLQNSSVLISRAFKNDNGLMLFAVDNFKPIKELLAFIEVPVCAQYLIDIFMDVLHVKYHSRQKGKKYASHIEPSTFLHESSTFNQRLVLIVSILDNCNFIDLLSRLIDIPNEAKSKQKLIDKTRYLLAEYTNIKNNLLGNGDYPAYKSGRKDSTTLYQKSYKFDRVVQEINRGRKTLGIENIDYNEYLRTNIKNIKHTMLVDDGDDLIFRKMVYDTKVLQTKDFTVWNWNIIQELLEGPLMQPKQLEELVRSTKFIRRLLVFYRPLRLRFSDVNQGSRLAEKFIQVGCSFFRMLTTNPEGMKILTDDTKIIPQLASLVFKAIEEGSSSNIFNENSLKVKIIPGYFKFIGVLTQSENGINILLRWNFFTVIYKMFQFDSRIGLKFLLLTLPELDLRYSSHCRNILGRALVVSNENVRMRATRLLGAHLKNSLHRHNSSGKAQDTEKNVERYMLEMITRQLYDLSPNVVAIADQVLYEYVAEGDKSQELSNSLRTILNQMVFISSPILFELTCRPYGYHHLNDIGFIKNQRRSWLLTKNKEYVDIVEQFLRSTIYAPKSNGNRNQYEGTINRLPLHFYESLSKTEDGITLLSQSGDLVKFMNVIKKYVTEGMENENSSDVLELKAAMWCCGFIGSTELGIGLLDNYSLVDDILKLSYGASITKVRFTAFYALGLISSTKEGYEILDEMGWNCTVDVQWFPLGITLPGRLDKFLSYNEKEWLIQKEYQKEMISFDKTTGELIGEIVPVKIDLDHLLSEKNIIENTADDKQYQDSLSISEQNNKSTEALVNDINNETIFIRSRTNTISSVLSNSLDASIIDNIMDSISKLGNHILSNAAIKNITDINNKYGPALFEREILFMKVIEMIDKFRFKPQVRKFLCELFINVRGLGNVIKHDRRLQMKPETLKKKGTMSPSPISIPSSPLSG</sequence>
<evidence type="ECO:0000259" key="6">
    <source>
        <dbReference type="SMART" id="SM01310"/>
    </source>
</evidence>
<dbReference type="GO" id="GO:0038203">
    <property type="term" value="P:TORC2 signaling"/>
    <property type="evidence" value="ECO:0007669"/>
    <property type="project" value="TreeGrafter"/>
</dbReference>
<evidence type="ECO:0000313" key="8">
    <source>
        <dbReference type="Proteomes" id="UP000750334"/>
    </source>
</evidence>
<feature type="coiled-coil region" evidence="2">
    <location>
        <begin position="74"/>
        <end position="166"/>
    </location>
</feature>
<feature type="region of interest" description="Disordered" evidence="3">
    <location>
        <begin position="1373"/>
        <end position="1396"/>
    </location>
</feature>
<dbReference type="PANTHER" id="PTHR13298:SF11">
    <property type="entry name" value="RAPAMYCIN-INSENSITIVE COMPANION OF MTOR"/>
    <property type="match status" value="1"/>
</dbReference>
<feature type="domain" description="Rapamycin-insensitive companion of mTOR" evidence="6">
    <location>
        <begin position="1090"/>
        <end position="1162"/>
    </location>
</feature>
<evidence type="ECO:0000256" key="1">
    <source>
        <dbReference type="ARBA" id="ARBA00008878"/>
    </source>
</evidence>
<evidence type="ECO:0000313" key="7">
    <source>
        <dbReference type="EMBL" id="KAG0668511.1"/>
    </source>
</evidence>
<dbReference type="GO" id="GO:0031932">
    <property type="term" value="C:TORC2 complex"/>
    <property type="evidence" value="ECO:0007669"/>
    <property type="project" value="InterPro"/>
</dbReference>
<protein>
    <recommendedName>
        <fullName evidence="9">REM-1 domain-containing protein</fullName>
    </recommendedName>
</protein>
<reference evidence="7 8" key="1">
    <citation type="submission" date="2020-11" db="EMBL/GenBank/DDBJ databases">
        <title>Kefir isolates.</title>
        <authorList>
            <person name="Marcisauskas S."/>
            <person name="Kim Y."/>
            <person name="Blasche S."/>
        </authorList>
    </citation>
    <scope>NUCLEOTIDE SEQUENCE [LARGE SCALE GENOMIC DNA]</scope>
    <source>
        <strain evidence="7 8">OG2</strain>
    </source>
</reference>
<keyword evidence="2" id="KW-0175">Coiled coil</keyword>
<keyword evidence="8" id="KW-1185">Reference proteome</keyword>
<feature type="region of interest" description="Disordered" evidence="3">
    <location>
        <begin position="187"/>
        <end position="210"/>
    </location>
</feature>
<dbReference type="EMBL" id="PUHR01000065">
    <property type="protein sequence ID" value="KAG0668511.1"/>
    <property type="molecule type" value="Genomic_DNA"/>
</dbReference>
<evidence type="ECO:0000256" key="2">
    <source>
        <dbReference type="SAM" id="Coils"/>
    </source>
</evidence>
<dbReference type="OrthoDB" id="271111at2759"/>
<dbReference type="Pfam" id="PF14668">
    <property type="entry name" value="RICTOR_V"/>
    <property type="match status" value="1"/>
</dbReference>
<dbReference type="InterPro" id="IPR028268">
    <property type="entry name" value="Pianissimo_fam"/>
</dbReference>
<evidence type="ECO:0000259" key="5">
    <source>
        <dbReference type="SMART" id="SM01308"/>
    </source>
</evidence>
<accession>A0A9P6WBL3</accession>
<dbReference type="Pfam" id="PF14664">
    <property type="entry name" value="RICTOR_N"/>
    <property type="match status" value="1"/>
</dbReference>
<feature type="region of interest" description="Disordered" evidence="3">
    <location>
        <begin position="50"/>
        <end position="71"/>
    </location>
</feature>
<evidence type="ECO:0000259" key="4">
    <source>
        <dbReference type="SMART" id="SM01307"/>
    </source>
</evidence>
<comment type="caution">
    <text evidence="7">The sequence shown here is derived from an EMBL/GenBank/DDBJ whole genome shotgun (WGS) entry which is preliminary data.</text>
</comment>
<dbReference type="InterPro" id="IPR028267">
    <property type="entry name" value="Pianissimo_N"/>
</dbReference>
<dbReference type="SMART" id="SM01308">
    <property type="entry name" value="RICTOR_N"/>
    <property type="match status" value="1"/>
</dbReference>
<organism evidence="7 8">
    <name type="scientific">Maudiozyma exigua</name>
    <name type="common">Yeast</name>
    <name type="synonym">Kazachstania exigua</name>
    <dbReference type="NCBI Taxonomy" id="34358"/>
    <lineage>
        <taxon>Eukaryota</taxon>
        <taxon>Fungi</taxon>
        <taxon>Dikarya</taxon>
        <taxon>Ascomycota</taxon>
        <taxon>Saccharomycotina</taxon>
        <taxon>Saccharomycetes</taxon>
        <taxon>Saccharomycetales</taxon>
        <taxon>Saccharomycetaceae</taxon>
        <taxon>Maudiozyma</taxon>
    </lineage>
</organism>
<dbReference type="SUPFAM" id="SSF48371">
    <property type="entry name" value="ARM repeat"/>
    <property type="match status" value="1"/>
</dbReference>
<evidence type="ECO:0008006" key="9">
    <source>
        <dbReference type="Google" id="ProtNLM"/>
    </source>
</evidence>
<dbReference type="SMART" id="SM01307">
    <property type="entry name" value="RICTOR_M"/>
    <property type="match status" value="1"/>
</dbReference>